<evidence type="ECO:0000259" key="1">
    <source>
        <dbReference type="Pfam" id="PF00425"/>
    </source>
</evidence>
<protein>
    <recommendedName>
        <fullName evidence="1">Chorismate-utilising enzyme C-terminal domain-containing protein</fullName>
    </recommendedName>
</protein>
<dbReference type="NCBIfam" id="TIGR00553">
    <property type="entry name" value="pabB"/>
    <property type="match status" value="1"/>
</dbReference>
<dbReference type="InterPro" id="IPR015890">
    <property type="entry name" value="Chorismate_C"/>
</dbReference>
<comment type="caution">
    <text evidence="2">The sequence shown here is derived from an EMBL/GenBank/DDBJ whole genome shotgun (WGS) entry which is preliminary data.</text>
</comment>
<keyword evidence="3" id="KW-1185">Reference proteome</keyword>
<dbReference type="GO" id="GO:0000162">
    <property type="term" value="P:L-tryptophan biosynthetic process"/>
    <property type="evidence" value="ECO:0007669"/>
    <property type="project" value="TreeGrafter"/>
</dbReference>
<organism evidence="2 3">
    <name type="scientific">Puniceibacterium antarcticum</name>
    <dbReference type="NCBI Taxonomy" id="1206336"/>
    <lineage>
        <taxon>Bacteria</taxon>
        <taxon>Pseudomonadati</taxon>
        <taxon>Pseudomonadota</taxon>
        <taxon>Alphaproteobacteria</taxon>
        <taxon>Rhodobacterales</taxon>
        <taxon>Paracoccaceae</taxon>
        <taxon>Puniceibacterium</taxon>
    </lineage>
</organism>
<dbReference type="GO" id="GO:0046820">
    <property type="term" value="F:4-amino-4-deoxychorismate synthase activity"/>
    <property type="evidence" value="ECO:0007669"/>
    <property type="project" value="TreeGrafter"/>
</dbReference>
<dbReference type="PRINTS" id="PR00095">
    <property type="entry name" value="ANTSNTHASEI"/>
</dbReference>
<gene>
    <name evidence="2" type="ORF">P775_10510</name>
</gene>
<sequence>PEAVPGALAEMAAAQAAGFWLAGCASYELGYVLCAPLRGVLPVERAVPLLQFGVFETPEGDVTLDRGAAELGAFVPDWSFAEYARAFGVLHSEIARGEIYQGNLTFGMSAEWSGSPEGLYARLKARQTAPQGAFVDLGGPVLLSRSPELFFSLDAAGRMVARPMKGTVARGATREEDQARVAWMQGSAKNRAENLMIVDLLRNDMSRISELGSVKVPQLYAVESYATLHQMVSVVEAQMRAGVGIAEVFEALFPCGSITGAPKIRAMQILRGLEAGARGAYCGAIGWIAPGGEMAFNVAIRTVVCFADGTARLHVGGGVVYDSTAEEEYGEALLKARFAALE</sequence>
<dbReference type="GO" id="GO:0009396">
    <property type="term" value="P:folic acid-containing compound biosynthetic process"/>
    <property type="evidence" value="ECO:0007669"/>
    <property type="project" value="InterPro"/>
</dbReference>
<reference evidence="2 3" key="1">
    <citation type="submission" date="2013-09" db="EMBL/GenBank/DDBJ databases">
        <title>Genome sequencing of Phaeobacter antarcticus sp. nov. SM1211.</title>
        <authorList>
            <person name="Zhang X.-Y."/>
            <person name="Liu C."/>
            <person name="Chen X.-L."/>
            <person name="Xie B.-B."/>
            <person name="Qin Q.-L."/>
            <person name="Rong J.-C."/>
            <person name="Zhang Y.-Z."/>
        </authorList>
    </citation>
    <scope>NUCLEOTIDE SEQUENCE [LARGE SCALE GENOMIC DNA]</scope>
    <source>
        <strain evidence="2 3">SM1211</strain>
    </source>
</reference>
<dbReference type="NCBIfam" id="NF005698">
    <property type="entry name" value="PRK07508.1"/>
    <property type="match status" value="1"/>
</dbReference>
<dbReference type="InterPro" id="IPR005802">
    <property type="entry name" value="ADC_synth_comp_1"/>
</dbReference>
<dbReference type="EMBL" id="AWWI01000064">
    <property type="protein sequence ID" value="PIL20373.1"/>
    <property type="molecule type" value="Genomic_DNA"/>
</dbReference>
<dbReference type="PANTHER" id="PTHR11236:SF50">
    <property type="entry name" value="AMINODEOXYCHORISMATE SYNTHASE COMPONENT 1"/>
    <property type="match status" value="1"/>
</dbReference>
<dbReference type="PANTHER" id="PTHR11236">
    <property type="entry name" value="AMINOBENZOATE/ANTHRANILATE SYNTHASE"/>
    <property type="match status" value="1"/>
</dbReference>
<dbReference type="Pfam" id="PF00425">
    <property type="entry name" value="Chorismate_bind"/>
    <property type="match status" value="1"/>
</dbReference>
<dbReference type="Gene3D" id="3.60.120.10">
    <property type="entry name" value="Anthranilate synthase"/>
    <property type="match status" value="1"/>
</dbReference>
<accession>A0A2G8RFV2</accession>
<dbReference type="InterPro" id="IPR005801">
    <property type="entry name" value="ADC_synthase"/>
</dbReference>
<evidence type="ECO:0000313" key="3">
    <source>
        <dbReference type="Proteomes" id="UP000231259"/>
    </source>
</evidence>
<dbReference type="SUPFAM" id="SSF56322">
    <property type="entry name" value="ADC synthase"/>
    <property type="match status" value="1"/>
</dbReference>
<dbReference type="AlphaFoldDB" id="A0A2G8RFV2"/>
<proteinExistence type="predicted"/>
<feature type="domain" description="Chorismate-utilising enzyme C-terminal" evidence="1">
    <location>
        <begin position="80"/>
        <end position="335"/>
    </location>
</feature>
<dbReference type="Proteomes" id="UP000231259">
    <property type="component" value="Unassembled WGS sequence"/>
</dbReference>
<evidence type="ECO:0000313" key="2">
    <source>
        <dbReference type="EMBL" id="PIL20373.1"/>
    </source>
</evidence>
<feature type="non-terminal residue" evidence="2">
    <location>
        <position position="1"/>
    </location>
</feature>
<dbReference type="InterPro" id="IPR019999">
    <property type="entry name" value="Anth_synth_I-like"/>
</dbReference>
<dbReference type="RefSeq" id="WP_342749644.1">
    <property type="nucleotide sequence ID" value="NZ_AWWI01000064.1"/>
</dbReference>
<name>A0A2G8RFV2_9RHOB</name>